<keyword evidence="2" id="KW-1185">Reference proteome</keyword>
<dbReference type="RefSeq" id="WP_264792476.1">
    <property type="nucleotide sequence ID" value="NZ_AP026867.1"/>
</dbReference>
<evidence type="ECO:0000313" key="2">
    <source>
        <dbReference type="Proteomes" id="UP001060919"/>
    </source>
</evidence>
<dbReference type="EMBL" id="AP026867">
    <property type="protein sequence ID" value="BDS11277.1"/>
    <property type="molecule type" value="Genomic_DNA"/>
</dbReference>
<evidence type="ECO:0000313" key="1">
    <source>
        <dbReference type="EMBL" id="BDS11277.1"/>
    </source>
</evidence>
<name>A0A916DST6_9BACT</name>
<proteinExistence type="predicted"/>
<dbReference type="KEGG" id="aup:AsAng_0019890"/>
<sequence length="261" mass="28594">MKVNKKYTGELSRKFGYLATWLPETPLALGDIGILKKNQFTRISNLADLGIDFEVIKDNSKSDIEHSSEGAVSISTKASGSMAPANSVLGELDAGMLVEFSKTDAVLFKANGTLSPSIKDQIGLGKKVLKLYQEGKWDKDWAVITELVTAESATILISGSNKGKVELKAKGNAEAATIDIANAELNFEISFSKDLSTKIIAQENLTPLFRASKVKSRFLMPPVFGIRALSAMDLMTPDKAKEDESLLYFDKVDYDNQWEDE</sequence>
<dbReference type="AlphaFoldDB" id="A0A916DST6"/>
<dbReference type="Proteomes" id="UP001060919">
    <property type="component" value="Chromosome"/>
</dbReference>
<reference evidence="1" key="1">
    <citation type="submission" date="2022-09" db="EMBL/GenBank/DDBJ databases">
        <title>Aureispira anguillicida sp. nov., isolated from Leptocephalus of Japanese eel Anguilla japonica.</title>
        <authorList>
            <person name="Yuasa K."/>
            <person name="Mekata T."/>
            <person name="Ikunari K."/>
        </authorList>
    </citation>
    <scope>NUCLEOTIDE SEQUENCE</scope>
    <source>
        <strain evidence="1">EL160426</strain>
    </source>
</reference>
<protein>
    <submittedName>
        <fullName evidence="1">Uncharacterized protein</fullName>
    </submittedName>
</protein>
<accession>A0A916DST6</accession>
<organism evidence="1 2">
    <name type="scientific">Aureispira anguillae</name>
    <dbReference type="NCBI Taxonomy" id="2864201"/>
    <lineage>
        <taxon>Bacteria</taxon>
        <taxon>Pseudomonadati</taxon>
        <taxon>Bacteroidota</taxon>
        <taxon>Saprospiria</taxon>
        <taxon>Saprospirales</taxon>
        <taxon>Saprospiraceae</taxon>
        <taxon>Aureispira</taxon>
    </lineage>
</organism>
<gene>
    <name evidence="1" type="ORF">AsAng_0019890</name>
</gene>